<evidence type="ECO:0000256" key="6">
    <source>
        <dbReference type="ARBA" id="ARBA00022824"/>
    </source>
</evidence>
<organism evidence="11 12">
    <name type="scientific">Somion occarium</name>
    <dbReference type="NCBI Taxonomy" id="3059160"/>
    <lineage>
        <taxon>Eukaryota</taxon>
        <taxon>Fungi</taxon>
        <taxon>Dikarya</taxon>
        <taxon>Basidiomycota</taxon>
        <taxon>Agaricomycotina</taxon>
        <taxon>Agaricomycetes</taxon>
        <taxon>Polyporales</taxon>
        <taxon>Cerrenaceae</taxon>
        <taxon>Somion</taxon>
    </lineage>
</organism>
<dbReference type="EMBL" id="OZ037954">
    <property type="protein sequence ID" value="CAL1699247.1"/>
    <property type="molecule type" value="Genomic_DNA"/>
</dbReference>
<evidence type="ECO:0000313" key="12">
    <source>
        <dbReference type="Proteomes" id="UP001497453"/>
    </source>
</evidence>
<dbReference type="PANTHER" id="PTHR21072">
    <property type="entry name" value="GPI TRANSAMIDASE COMPONENT PIG-S"/>
    <property type="match status" value="1"/>
</dbReference>
<feature type="transmembrane region" description="Helical" evidence="10">
    <location>
        <begin position="27"/>
        <end position="45"/>
    </location>
</feature>
<keyword evidence="6" id="KW-0256">Endoplasmic reticulum</keyword>
<dbReference type="InterPro" id="IPR019540">
    <property type="entry name" value="PtdIno-glycan_biosynth_class_S"/>
</dbReference>
<comment type="pathway">
    <text evidence="2">Glycolipid biosynthesis; glycosylphosphatidylinositol-anchor biosynthesis.</text>
</comment>
<keyword evidence="9" id="KW-0325">Glycoprotein</keyword>
<dbReference type="Pfam" id="PF10510">
    <property type="entry name" value="PIG-S"/>
    <property type="match status" value="1"/>
</dbReference>
<keyword evidence="8 10" id="KW-0472">Membrane</keyword>
<evidence type="ECO:0000256" key="1">
    <source>
        <dbReference type="ARBA" id="ARBA00004477"/>
    </source>
</evidence>
<protein>
    <recommendedName>
        <fullName evidence="13">GPI transamidase component PIG-S</fullName>
    </recommendedName>
</protein>
<proteinExistence type="inferred from homology"/>
<gene>
    <name evidence="11" type="ORF">GFSPODELE1_LOCUS2574</name>
</gene>
<evidence type="ECO:0000313" key="11">
    <source>
        <dbReference type="EMBL" id="CAL1699247.1"/>
    </source>
</evidence>
<keyword evidence="4" id="KW-0337">GPI-anchor biosynthesis</keyword>
<evidence type="ECO:0000256" key="8">
    <source>
        <dbReference type="ARBA" id="ARBA00023136"/>
    </source>
</evidence>
<evidence type="ECO:0000256" key="2">
    <source>
        <dbReference type="ARBA" id="ARBA00004687"/>
    </source>
</evidence>
<sequence>MSKTETAAGVKDPSKLTFESVFTRRKILAAYWLVVLLAVPLWWKYTSIDRLSLPEARVQSVASKQWHSPIRVHIKSEVPAHPAEVVAADVSKLLGEDLKDVDSVSIDFVSKSTPDTYQVRLHNNVDHTSLIGRQLSIGMLPEDDDESIQMSRLRLASILRHMLVPPPPRATSSTQRVVKYSPRYRLAFTLLNEDSATGKAAISWDLQQSMGQYLGPSLDRFKVLHNFTVESQIQFHAPLAFAPKTVEHEGKTVHGLTHEDLTVFVNSAEWTLSSSVSNDPVLHFVLFVPSANHTPLHILDNEGKPSDSNAFILPQWGGIVIVNRPLPHLSSAALKRPFETFRAQLLALLGVPELPPADIKSDHPESFSDWQLDALIRQRTGENVKDSQETLESIVKLVNQIQNMPVGKDVKGDVQSALDALERAFEVGSSSAARALQYSAEALKLSSRAFFNPNNLGLLYFPAEHKYAVYTPLFASVAAPLVAAVIRELLAWRRARREQVAAGEKTAEKPKSD</sequence>
<keyword evidence="7 10" id="KW-1133">Transmembrane helix</keyword>
<keyword evidence="12" id="KW-1185">Reference proteome</keyword>
<keyword evidence="5 10" id="KW-0812">Transmembrane</keyword>
<dbReference type="PANTHER" id="PTHR21072:SF13">
    <property type="entry name" value="GPI TRANSAMIDASE COMPONENT PIG-S"/>
    <property type="match status" value="1"/>
</dbReference>
<reference evidence="12" key="1">
    <citation type="submission" date="2024-04" db="EMBL/GenBank/DDBJ databases">
        <authorList>
            <person name="Shaw F."/>
            <person name="Minotto A."/>
        </authorList>
    </citation>
    <scope>NUCLEOTIDE SEQUENCE [LARGE SCALE GENOMIC DNA]</scope>
</reference>
<evidence type="ECO:0000256" key="7">
    <source>
        <dbReference type="ARBA" id="ARBA00022989"/>
    </source>
</evidence>
<accession>A0ABP1CWZ1</accession>
<evidence type="ECO:0000256" key="9">
    <source>
        <dbReference type="ARBA" id="ARBA00023180"/>
    </source>
</evidence>
<evidence type="ECO:0000256" key="5">
    <source>
        <dbReference type="ARBA" id="ARBA00022692"/>
    </source>
</evidence>
<comment type="subcellular location">
    <subcellularLocation>
        <location evidence="1">Endoplasmic reticulum membrane</location>
        <topology evidence="1">Multi-pass membrane protein</topology>
    </subcellularLocation>
</comment>
<evidence type="ECO:0008006" key="13">
    <source>
        <dbReference type="Google" id="ProtNLM"/>
    </source>
</evidence>
<comment type="similarity">
    <text evidence="3">Belongs to the PIGS family.</text>
</comment>
<dbReference type="Proteomes" id="UP001497453">
    <property type="component" value="Chromosome 11"/>
</dbReference>
<evidence type="ECO:0000256" key="3">
    <source>
        <dbReference type="ARBA" id="ARBA00005316"/>
    </source>
</evidence>
<evidence type="ECO:0000256" key="10">
    <source>
        <dbReference type="SAM" id="Phobius"/>
    </source>
</evidence>
<feature type="transmembrane region" description="Helical" evidence="10">
    <location>
        <begin position="467"/>
        <end position="486"/>
    </location>
</feature>
<evidence type="ECO:0000256" key="4">
    <source>
        <dbReference type="ARBA" id="ARBA00022502"/>
    </source>
</evidence>
<name>A0ABP1CWZ1_9APHY</name>